<dbReference type="Proteomes" id="UP000886595">
    <property type="component" value="Unassembled WGS sequence"/>
</dbReference>
<proteinExistence type="predicted"/>
<dbReference type="PANTHER" id="PTHR33710:SF79">
    <property type="entry name" value="OS06G0205337 PROTEIN"/>
    <property type="match status" value="1"/>
</dbReference>
<dbReference type="AlphaFoldDB" id="A0A8X7QIT4"/>
<keyword evidence="2" id="KW-1185">Reference proteome</keyword>
<dbReference type="EMBL" id="JAAMPC010000013">
    <property type="protein sequence ID" value="KAG2270907.1"/>
    <property type="molecule type" value="Genomic_DNA"/>
</dbReference>
<evidence type="ECO:0000313" key="1">
    <source>
        <dbReference type="EMBL" id="KAG2270907.1"/>
    </source>
</evidence>
<protein>
    <submittedName>
        <fullName evidence="1">Uncharacterized protein</fullName>
    </submittedName>
</protein>
<sequence length="196" mass="22405">MDHLSTTHSCMEHLKSQNAKKSGIKKSGGKERPESSFVAFRAFLSSCDLFYIKHTCNFISRRVQKHSHLVHCHLDRTIGNNAWSDLFPRARSHYLIFEASDHRHIISTLDSKKKKSVRLFRYNRTLCDNLEITQLVKEIWNTSSACSVADKITRCRQAISTFSNEFYVNIRKLVQLKDSLDAALSASLPDDDSSLG</sequence>
<comment type="caution">
    <text evidence="1">The sequence shown here is derived from an EMBL/GenBank/DDBJ whole genome shotgun (WGS) entry which is preliminary data.</text>
</comment>
<organism evidence="1 2">
    <name type="scientific">Brassica carinata</name>
    <name type="common">Ethiopian mustard</name>
    <name type="synonym">Abyssinian cabbage</name>
    <dbReference type="NCBI Taxonomy" id="52824"/>
    <lineage>
        <taxon>Eukaryota</taxon>
        <taxon>Viridiplantae</taxon>
        <taxon>Streptophyta</taxon>
        <taxon>Embryophyta</taxon>
        <taxon>Tracheophyta</taxon>
        <taxon>Spermatophyta</taxon>
        <taxon>Magnoliopsida</taxon>
        <taxon>eudicotyledons</taxon>
        <taxon>Gunneridae</taxon>
        <taxon>Pentapetalae</taxon>
        <taxon>rosids</taxon>
        <taxon>malvids</taxon>
        <taxon>Brassicales</taxon>
        <taxon>Brassicaceae</taxon>
        <taxon>Brassiceae</taxon>
        <taxon>Brassica</taxon>
    </lineage>
</organism>
<accession>A0A8X7QIT4</accession>
<evidence type="ECO:0000313" key="2">
    <source>
        <dbReference type="Proteomes" id="UP000886595"/>
    </source>
</evidence>
<gene>
    <name evidence="1" type="ORF">Bca52824_065462</name>
</gene>
<reference evidence="1 2" key="1">
    <citation type="submission" date="2020-02" db="EMBL/GenBank/DDBJ databases">
        <authorList>
            <person name="Ma Q."/>
            <person name="Huang Y."/>
            <person name="Song X."/>
            <person name="Pei D."/>
        </authorList>
    </citation>
    <scope>NUCLEOTIDE SEQUENCE [LARGE SCALE GENOMIC DNA]</scope>
    <source>
        <strain evidence="1">Sxm20200214</strain>
        <tissue evidence="1">Leaf</tissue>
    </source>
</reference>
<name>A0A8X7QIT4_BRACI</name>
<dbReference type="OrthoDB" id="1110142at2759"/>
<dbReference type="PANTHER" id="PTHR33710">
    <property type="entry name" value="BNAC02G09200D PROTEIN"/>
    <property type="match status" value="1"/>
</dbReference>